<feature type="non-terminal residue" evidence="4">
    <location>
        <position position="296"/>
    </location>
</feature>
<dbReference type="GO" id="GO:0016301">
    <property type="term" value="F:kinase activity"/>
    <property type="evidence" value="ECO:0007669"/>
    <property type="project" value="UniProtKB-KW"/>
</dbReference>
<dbReference type="PANTHER" id="PTHR10584:SF166">
    <property type="entry name" value="RIBOKINASE"/>
    <property type="match status" value="1"/>
</dbReference>
<reference evidence="4 5" key="1">
    <citation type="submission" date="2017-09" db="EMBL/GenBank/DDBJ databases">
        <title>Depth-based differentiation of microbial function through sediment-hosted aquifers and enrichment of novel symbionts in the deep terrestrial subsurface.</title>
        <authorList>
            <person name="Probst A.J."/>
            <person name="Ladd B."/>
            <person name="Jarett J.K."/>
            <person name="Geller-Mcgrath D.E."/>
            <person name="Sieber C.M."/>
            <person name="Emerson J.B."/>
            <person name="Anantharaman K."/>
            <person name="Thomas B.C."/>
            <person name="Malmstrom R."/>
            <person name="Stieglmeier M."/>
            <person name="Klingl A."/>
            <person name="Woyke T."/>
            <person name="Ryan C.M."/>
            <person name="Banfield J.F."/>
        </authorList>
    </citation>
    <scope>NUCLEOTIDE SEQUENCE [LARGE SCALE GENOMIC DNA]</scope>
    <source>
        <strain evidence="4">CG23_combo_of_CG06-09_8_20_14_all_48_7</strain>
    </source>
</reference>
<sequence>MMLSDKNQEKFGIVGSGGLIVDHIKLVDTWPTEGTLANILELKVEGGGSPYNVLIDLAKIDPEIRLAVVGIMGDDAEGEFLLSQFRKFNVDASGVKKTTKYPTSYTDVMSVKGTPRRTFFHDRGANRLLDIKVIEPERLNADIFHVGYILLLDSLDSKDPEYGTVMARLLHRVRERGIKISVDVASEDSNRYPEIVVPALKYVDYCIINEIEAERTASFPIRRPDGKIDYQNLRKAARFFLENGVNEIVSIHMAEGGYLFTKRREEYFQPSLQLPEEFIQGTAGAGDAFVAGMLYG</sequence>
<name>A0A2G9YAB0_9BACT</name>
<keyword evidence="1" id="KW-0808">Transferase</keyword>
<dbReference type="Pfam" id="PF00294">
    <property type="entry name" value="PfkB"/>
    <property type="match status" value="1"/>
</dbReference>
<proteinExistence type="predicted"/>
<evidence type="ECO:0000259" key="3">
    <source>
        <dbReference type="Pfam" id="PF00294"/>
    </source>
</evidence>
<evidence type="ECO:0000256" key="2">
    <source>
        <dbReference type="ARBA" id="ARBA00022777"/>
    </source>
</evidence>
<evidence type="ECO:0000256" key="1">
    <source>
        <dbReference type="ARBA" id="ARBA00022679"/>
    </source>
</evidence>
<dbReference type="Gene3D" id="3.40.1190.20">
    <property type="match status" value="1"/>
</dbReference>
<dbReference type="InterPro" id="IPR029056">
    <property type="entry name" value="Ribokinase-like"/>
</dbReference>
<dbReference type="EMBL" id="PCRF01000200">
    <property type="protein sequence ID" value="PIP16155.1"/>
    <property type="molecule type" value="Genomic_DNA"/>
</dbReference>
<evidence type="ECO:0000313" key="5">
    <source>
        <dbReference type="Proteomes" id="UP000230392"/>
    </source>
</evidence>
<organism evidence="4 5">
    <name type="scientific">bacterium (Candidatus Ratteibacteria) CG23_combo_of_CG06-09_8_20_14_all_48_7</name>
    <dbReference type="NCBI Taxonomy" id="2014292"/>
    <lineage>
        <taxon>Bacteria</taxon>
        <taxon>Candidatus Ratteibacteria</taxon>
    </lineage>
</organism>
<dbReference type="InterPro" id="IPR011611">
    <property type="entry name" value="PfkB_dom"/>
</dbReference>
<dbReference type="AlphaFoldDB" id="A0A2G9YAB0"/>
<dbReference type="SUPFAM" id="SSF53613">
    <property type="entry name" value="Ribokinase-like"/>
    <property type="match status" value="1"/>
</dbReference>
<evidence type="ECO:0000313" key="4">
    <source>
        <dbReference type="EMBL" id="PIP16155.1"/>
    </source>
</evidence>
<gene>
    <name evidence="4" type="ORF">COX46_04030</name>
</gene>
<protein>
    <submittedName>
        <fullName evidence="4">Ribokinase</fullName>
    </submittedName>
</protein>
<comment type="caution">
    <text evidence="4">The sequence shown here is derived from an EMBL/GenBank/DDBJ whole genome shotgun (WGS) entry which is preliminary data.</text>
</comment>
<dbReference type="GO" id="GO:0005829">
    <property type="term" value="C:cytosol"/>
    <property type="evidence" value="ECO:0007669"/>
    <property type="project" value="TreeGrafter"/>
</dbReference>
<accession>A0A2G9YAB0</accession>
<feature type="domain" description="Carbohydrate kinase PfkB" evidence="3">
    <location>
        <begin position="21"/>
        <end position="296"/>
    </location>
</feature>
<dbReference type="PANTHER" id="PTHR10584">
    <property type="entry name" value="SUGAR KINASE"/>
    <property type="match status" value="1"/>
</dbReference>
<keyword evidence="2 4" id="KW-0418">Kinase</keyword>
<dbReference type="Proteomes" id="UP000230392">
    <property type="component" value="Unassembled WGS sequence"/>
</dbReference>